<dbReference type="Gene3D" id="3.30.470.20">
    <property type="entry name" value="ATP-grasp fold, B domain"/>
    <property type="match status" value="1"/>
</dbReference>
<evidence type="ECO:0000256" key="6">
    <source>
        <dbReference type="ARBA" id="ARBA00022840"/>
    </source>
</evidence>
<dbReference type="PATRIC" id="fig|1163745.3.peg.633"/>
<dbReference type="KEGG" id="hcm:HCD_02965"/>
<dbReference type="PANTHER" id="PTHR43472:SF1">
    <property type="entry name" value="PHOSPHORIBOSYLAMINE--GLYCINE LIGASE, CHLOROPLASTIC"/>
    <property type="match status" value="1"/>
</dbReference>
<dbReference type="Pfam" id="PF02844">
    <property type="entry name" value="GARS_N"/>
    <property type="match status" value="1"/>
</dbReference>
<evidence type="ECO:0000256" key="2">
    <source>
        <dbReference type="ARBA" id="ARBA00013255"/>
    </source>
</evidence>
<dbReference type="PROSITE" id="PS50975">
    <property type="entry name" value="ATP_GRASP"/>
    <property type="match status" value="1"/>
</dbReference>
<dbReference type="Gene3D" id="3.30.1490.20">
    <property type="entry name" value="ATP-grasp fold, A domain"/>
    <property type="match status" value="1"/>
</dbReference>
<reference evidence="13 14" key="1">
    <citation type="journal article" date="2013" name="PLoS ONE">
        <title>Sequence Divergence and Conservation in Genomes ofHelicobacter cetorum Strains from a Dolphin and a Whale.</title>
        <authorList>
            <person name="Kersulyte D."/>
            <person name="Rossi M."/>
            <person name="Berg D.E."/>
        </authorList>
    </citation>
    <scope>NUCLEOTIDE SEQUENCE [LARGE SCALE GENOMIC DNA]</scope>
    <source>
        <strain evidence="13 14">MIT 99-5656</strain>
    </source>
</reference>
<dbReference type="GO" id="GO:0004637">
    <property type="term" value="F:phosphoribosylamine-glycine ligase activity"/>
    <property type="evidence" value="ECO:0007669"/>
    <property type="project" value="UniProtKB-UniRule"/>
</dbReference>
<dbReference type="Pfam" id="PF02843">
    <property type="entry name" value="GARS_C"/>
    <property type="match status" value="1"/>
</dbReference>
<evidence type="ECO:0000256" key="3">
    <source>
        <dbReference type="ARBA" id="ARBA00022598"/>
    </source>
</evidence>
<evidence type="ECO:0000256" key="4">
    <source>
        <dbReference type="ARBA" id="ARBA00022741"/>
    </source>
</evidence>
<evidence type="ECO:0000256" key="7">
    <source>
        <dbReference type="ARBA" id="ARBA00038345"/>
    </source>
</evidence>
<dbReference type="InterPro" id="IPR011054">
    <property type="entry name" value="Rudment_hybrid_motif"/>
</dbReference>
<keyword evidence="14" id="KW-1185">Reference proteome</keyword>
<keyword evidence="5 10" id="KW-0658">Purine biosynthesis</keyword>
<accession>I0ERP0</accession>
<gene>
    <name evidence="10" type="primary">purD</name>
    <name evidence="13" type="ordered locus">HCD_02965</name>
</gene>
<dbReference type="GO" id="GO:0006189">
    <property type="term" value="P:'de novo' IMP biosynthetic process"/>
    <property type="evidence" value="ECO:0007669"/>
    <property type="project" value="UniProtKB-UniRule"/>
</dbReference>
<keyword evidence="6 11" id="KW-0067">ATP-binding</keyword>
<evidence type="ECO:0000256" key="1">
    <source>
        <dbReference type="ARBA" id="ARBA00005174"/>
    </source>
</evidence>
<dbReference type="InterPro" id="IPR020562">
    <property type="entry name" value="PRibGlycinamide_synth_N"/>
</dbReference>
<dbReference type="GO" id="GO:0046872">
    <property type="term" value="F:metal ion binding"/>
    <property type="evidence" value="ECO:0007669"/>
    <property type="project" value="InterPro"/>
</dbReference>
<evidence type="ECO:0000256" key="8">
    <source>
        <dbReference type="ARBA" id="ARBA00042242"/>
    </source>
</evidence>
<dbReference type="NCBIfam" id="TIGR00877">
    <property type="entry name" value="purD"/>
    <property type="match status" value="1"/>
</dbReference>
<name>I0ERP0_HELCM</name>
<dbReference type="GO" id="GO:0005524">
    <property type="term" value="F:ATP binding"/>
    <property type="evidence" value="ECO:0007669"/>
    <property type="project" value="UniProtKB-UniRule"/>
</dbReference>
<feature type="domain" description="ATP-grasp" evidence="12">
    <location>
        <begin position="111"/>
        <end position="315"/>
    </location>
</feature>
<evidence type="ECO:0000256" key="5">
    <source>
        <dbReference type="ARBA" id="ARBA00022755"/>
    </source>
</evidence>
<dbReference type="eggNOG" id="COG0151">
    <property type="taxonomic scope" value="Bacteria"/>
</dbReference>
<evidence type="ECO:0000256" key="10">
    <source>
        <dbReference type="HAMAP-Rule" id="MF_00138"/>
    </source>
</evidence>
<dbReference type="Pfam" id="PF01071">
    <property type="entry name" value="GARS_A"/>
    <property type="match status" value="1"/>
</dbReference>
<dbReference type="Proteomes" id="UP000005013">
    <property type="component" value="Chromosome"/>
</dbReference>
<comment type="catalytic activity">
    <reaction evidence="10">
        <text>5-phospho-beta-D-ribosylamine + glycine + ATP = N(1)-(5-phospho-beta-D-ribosyl)glycinamide + ADP + phosphate + H(+)</text>
        <dbReference type="Rhea" id="RHEA:17453"/>
        <dbReference type="ChEBI" id="CHEBI:15378"/>
        <dbReference type="ChEBI" id="CHEBI:30616"/>
        <dbReference type="ChEBI" id="CHEBI:43474"/>
        <dbReference type="ChEBI" id="CHEBI:57305"/>
        <dbReference type="ChEBI" id="CHEBI:58681"/>
        <dbReference type="ChEBI" id="CHEBI:143788"/>
        <dbReference type="ChEBI" id="CHEBI:456216"/>
        <dbReference type="EC" id="6.3.4.13"/>
    </reaction>
</comment>
<dbReference type="Gene3D" id="3.40.50.20">
    <property type="match status" value="1"/>
</dbReference>
<dbReference type="AlphaFoldDB" id="I0ERP0"/>
<dbReference type="GO" id="GO:0009113">
    <property type="term" value="P:purine nucleobase biosynthetic process"/>
    <property type="evidence" value="ECO:0007669"/>
    <property type="project" value="InterPro"/>
</dbReference>
<dbReference type="Gene3D" id="3.90.600.10">
    <property type="entry name" value="Phosphoribosylglycinamide synthetase, C-terminal domain"/>
    <property type="match status" value="1"/>
</dbReference>
<keyword evidence="4 11" id="KW-0547">Nucleotide-binding</keyword>
<dbReference type="InterPro" id="IPR011761">
    <property type="entry name" value="ATP-grasp"/>
</dbReference>
<proteinExistence type="inferred from homology"/>
<dbReference type="HOGENOM" id="CLU_027420_3_0_7"/>
<comment type="similarity">
    <text evidence="7 10">Belongs to the GARS family.</text>
</comment>
<dbReference type="OrthoDB" id="9807240at2"/>
<protein>
    <recommendedName>
        <fullName evidence="2 10">Phosphoribosylamine--glycine ligase</fullName>
        <ecNumber evidence="2 10">6.3.4.13</ecNumber>
    </recommendedName>
    <alternativeName>
        <fullName evidence="10">GARS</fullName>
    </alternativeName>
    <alternativeName>
        <fullName evidence="8 10">Glycinamide ribonucleotide synthetase</fullName>
    </alternativeName>
    <alternativeName>
        <fullName evidence="9 10">Phosphoribosylglycinamide synthetase</fullName>
    </alternativeName>
</protein>
<dbReference type="SUPFAM" id="SSF51246">
    <property type="entry name" value="Rudiment single hybrid motif"/>
    <property type="match status" value="1"/>
</dbReference>
<evidence type="ECO:0000256" key="9">
    <source>
        <dbReference type="ARBA" id="ARBA00042864"/>
    </source>
</evidence>
<dbReference type="SUPFAM" id="SSF56059">
    <property type="entry name" value="Glutathione synthetase ATP-binding domain-like"/>
    <property type="match status" value="1"/>
</dbReference>
<dbReference type="InterPro" id="IPR020561">
    <property type="entry name" value="PRibGlycinamid_synth_ATP-grasp"/>
</dbReference>
<dbReference type="RefSeq" id="WP_014659122.1">
    <property type="nucleotide sequence ID" value="NC_017735.1"/>
</dbReference>
<dbReference type="PANTHER" id="PTHR43472">
    <property type="entry name" value="PHOSPHORIBOSYLAMINE--GLYCINE LIGASE"/>
    <property type="match status" value="1"/>
</dbReference>
<comment type="pathway">
    <text evidence="1 10">Purine metabolism; IMP biosynthesis via de novo pathway; N(1)-(5-phospho-D-ribosyl)glycinamide from 5-phospho-alpha-D-ribose 1-diphosphate: step 2/2.</text>
</comment>
<dbReference type="InterPro" id="IPR000115">
    <property type="entry name" value="PRibGlycinamide_synth"/>
</dbReference>
<dbReference type="SMART" id="SM01209">
    <property type="entry name" value="GARS_A"/>
    <property type="match status" value="1"/>
</dbReference>
<dbReference type="InterPro" id="IPR013815">
    <property type="entry name" value="ATP_grasp_subdomain_1"/>
</dbReference>
<dbReference type="InterPro" id="IPR020560">
    <property type="entry name" value="PRibGlycinamide_synth_C-dom"/>
</dbReference>
<dbReference type="SMART" id="SM01210">
    <property type="entry name" value="GARS_C"/>
    <property type="match status" value="1"/>
</dbReference>
<dbReference type="STRING" id="1163745.HCD_02965"/>
<dbReference type="EMBL" id="CP003481">
    <property type="protein sequence ID" value="AFI05609.1"/>
    <property type="molecule type" value="Genomic_DNA"/>
</dbReference>
<evidence type="ECO:0000313" key="13">
    <source>
        <dbReference type="EMBL" id="AFI05609.1"/>
    </source>
</evidence>
<dbReference type="HAMAP" id="MF_00138">
    <property type="entry name" value="GARS"/>
    <property type="match status" value="1"/>
</dbReference>
<evidence type="ECO:0000256" key="11">
    <source>
        <dbReference type="PROSITE-ProRule" id="PRU00409"/>
    </source>
</evidence>
<dbReference type="UniPathway" id="UPA00074">
    <property type="reaction ID" value="UER00125"/>
</dbReference>
<organism evidence="13 14">
    <name type="scientific">Helicobacter cetorum (strain ATCC BAA-540 / CCUG 52418 / MIT 99-5656)</name>
    <dbReference type="NCBI Taxonomy" id="1163745"/>
    <lineage>
        <taxon>Bacteria</taxon>
        <taxon>Pseudomonadati</taxon>
        <taxon>Campylobacterota</taxon>
        <taxon>Epsilonproteobacteria</taxon>
        <taxon>Campylobacterales</taxon>
        <taxon>Helicobacteraceae</taxon>
        <taxon>Helicobacter</taxon>
    </lineage>
</organism>
<keyword evidence="3 10" id="KW-0436">Ligase</keyword>
<evidence type="ECO:0000313" key="14">
    <source>
        <dbReference type="Proteomes" id="UP000005013"/>
    </source>
</evidence>
<sequence length="427" mass="47641">MKDNNSYNVLIVGSKGREYALAQKLQQDKRVNALYFCLGNGGTQDLGENLECEHYKDIVKLALEKQIHLAIISEEEPLAFGLTEMLEKAGILVFGASKEVVKLESSKSYMKAFAKECGIKSAFYFETSDLKEALDYIQNASYPLVIKVDGAYQGKGVSLAKDKQEALEILKEYLRQNRHVIIEHFLEGFELSAMALVVNDDFIVLPFCEVYKRLLEGDKGATTNGMGAFAPIKVASSELEEKIKNNIFKPILEKLQAKGMPFRGVLLAGVMVVEEEGVLEPYLLELNVRFKDLECQVILTLLESSLLDLCLAVANGDLNHLEVEFSKEFVMGVALVSRNYPGGSSTKQTLYIDPIDEKKGHLILGEVQQDNGVFESSGGRVLFAIGRGKSLLEARNNAYEIAQKVHFEGMFYRKDIGFRALNLKEYS</sequence>
<dbReference type="InterPro" id="IPR016185">
    <property type="entry name" value="PreATP-grasp_dom_sf"/>
</dbReference>
<dbReference type="EC" id="6.3.4.13" evidence="2 10"/>
<dbReference type="InterPro" id="IPR037123">
    <property type="entry name" value="PRibGlycinamide_synth_C_sf"/>
</dbReference>
<dbReference type="SUPFAM" id="SSF52440">
    <property type="entry name" value="PreATP-grasp domain"/>
    <property type="match status" value="1"/>
</dbReference>
<evidence type="ECO:0000259" key="12">
    <source>
        <dbReference type="PROSITE" id="PS50975"/>
    </source>
</evidence>